<evidence type="ECO:0000256" key="1">
    <source>
        <dbReference type="ARBA" id="ARBA00005098"/>
    </source>
</evidence>
<dbReference type="GO" id="GO:0030145">
    <property type="term" value="F:manganese ion binding"/>
    <property type="evidence" value="ECO:0007669"/>
    <property type="project" value="TreeGrafter"/>
</dbReference>
<evidence type="ECO:0000256" key="3">
    <source>
        <dbReference type="ARBA" id="ARBA00018123"/>
    </source>
</evidence>
<evidence type="ECO:0000256" key="11">
    <source>
        <dbReference type="PROSITE-ProRule" id="PRU00742"/>
    </source>
</evidence>
<dbReference type="PANTHER" id="PTHR43782:SF3">
    <property type="entry name" value="ARGINASE"/>
    <property type="match status" value="1"/>
</dbReference>
<dbReference type="KEGG" id="pbap:Pla133_23520"/>
<keyword evidence="14" id="KW-1185">Reference proteome</keyword>
<accession>A0A518BJZ9</accession>
<comment type="cofactor">
    <cofactor evidence="10 12">
        <name>Mn(2+)</name>
        <dbReference type="ChEBI" id="CHEBI:29035"/>
    </cofactor>
    <text evidence="10 12">Binds 2 manganese ions per subunit.</text>
</comment>
<keyword evidence="7 10" id="KW-0464">Manganese</keyword>
<reference evidence="13 14" key="1">
    <citation type="submission" date="2019-02" db="EMBL/GenBank/DDBJ databases">
        <title>Deep-cultivation of Planctomycetes and their phenomic and genomic characterization uncovers novel biology.</title>
        <authorList>
            <person name="Wiegand S."/>
            <person name="Jogler M."/>
            <person name="Boedeker C."/>
            <person name="Pinto D."/>
            <person name="Vollmers J."/>
            <person name="Rivas-Marin E."/>
            <person name="Kohn T."/>
            <person name="Peeters S.H."/>
            <person name="Heuer A."/>
            <person name="Rast P."/>
            <person name="Oberbeckmann S."/>
            <person name="Bunk B."/>
            <person name="Jeske O."/>
            <person name="Meyerdierks A."/>
            <person name="Storesund J.E."/>
            <person name="Kallscheuer N."/>
            <person name="Luecker S."/>
            <person name="Lage O.M."/>
            <person name="Pohl T."/>
            <person name="Merkel B.J."/>
            <person name="Hornburger P."/>
            <person name="Mueller R.-W."/>
            <person name="Bruemmer F."/>
            <person name="Labrenz M."/>
            <person name="Spormann A.M."/>
            <person name="Op den Camp H."/>
            <person name="Overmann J."/>
            <person name="Amann R."/>
            <person name="Jetten M.S.M."/>
            <person name="Mascher T."/>
            <person name="Medema M.H."/>
            <person name="Devos D.P."/>
            <person name="Kaster A.-K."/>
            <person name="Ovreas L."/>
            <person name="Rohde M."/>
            <person name="Galperin M.Y."/>
            <person name="Jogler C."/>
        </authorList>
    </citation>
    <scope>NUCLEOTIDE SEQUENCE [LARGE SCALE GENOMIC DNA]</scope>
    <source>
        <strain evidence="13 14">Pla133</strain>
    </source>
</reference>
<dbReference type="Proteomes" id="UP000316921">
    <property type="component" value="Chromosome"/>
</dbReference>
<dbReference type="GO" id="GO:0004053">
    <property type="term" value="F:arginase activity"/>
    <property type="evidence" value="ECO:0007669"/>
    <property type="project" value="UniProtKB-UniRule"/>
</dbReference>
<dbReference type="PIRSF" id="PIRSF036979">
    <property type="entry name" value="Arginase"/>
    <property type="match status" value="1"/>
</dbReference>
<dbReference type="EMBL" id="CP036287">
    <property type="protein sequence ID" value="QDU67273.1"/>
    <property type="molecule type" value="Genomic_DNA"/>
</dbReference>
<evidence type="ECO:0000256" key="4">
    <source>
        <dbReference type="ARBA" id="ARBA00022503"/>
    </source>
</evidence>
<dbReference type="Pfam" id="PF00491">
    <property type="entry name" value="Arginase"/>
    <property type="match status" value="1"/>
</dbReference>
<dbReference type="InterPro" id="IPR014033">
    <property type="entry name" value="Arginase"/>
</dbReference>
<feature type="binding site" evidence="10">
    <location>
        <position position="234"/>
    </location>
    <ligand>
        <name>Mn(2+)</name>
        <dbReference type="ChEBI" id="CHEBI:29035"/>
        <label>2</label>
    </ligand>
</feature>
<gene>
    <name evidence="13" type="primary">rocF</name>
    <name evidence="13" type="ORF">Pla133_23520</name>
</gene>
<comment type="similarity">
    <text evidence="11 12">Belongs to the arginase family.</text>
</comment>
<dbReference type="PROSITE" id="PS51409">
    <property type="entry name" value="ARGINASE_2"/>
    <property type="match status" value="1"/>
</dbReference>
<evidence type="ECO:0000256" key="2">
    <source>
        <dbReference type="ARBA" id="ARBA00012168"/>
    </source>
</evidence>
<sequence>MILDRKVSLIGAPLDLGGAVQGASLGPTAVRMAGLERRIRALDLDFEDLGDVPVAVPASGDPPEPSARFIREIALHCEALRDRVDETLTRGRFPLVIGGDHAVACGTISGVARNFRRRGQKVGLIWFDAHGDMNTPETSPSGNVHGMPLAACLGFGHRSLTELAGAAPMLDVSNCVLIGVHELDAREKEMIRKVGIRIYTMREIDMMGMQRVMEEALEIANDGTDGFHVSFDVDGCDVSIAPGTGTRVPGGTNFRESHLVLENVADSGRLVSLELTEVNPILDHANRTAELAVGLVESALGKLVL</sequence>
<keyword evidence="6 12" id="KW-0378">Hydrolase</keyword>
<evidence type="ECO:0000313" key="13">
    <source>
        <dbReference type="EMBL" id="QDU67273.1"/>
    </source>
</evidence>
<proteinExistence type="inferred from homology"/>
<dbReference type="RefSeq" id="WP_419192391.1">
    <property type="nucleotide sequence ID" value="NZ_CP036287.1"/>
</dbReference>
<evidence type="ECO:0000256" key="6">
    <source>
        <dbReference type="ARBA" id="ARBA00022801"/>
    </source>
</evidence>
<feature type="binding site" evidence="10">
    <location>
        <position position="132"/>
    </location>
    <ligand>
        <name>Mn(2+)</name>
        <dbReference type="ChEBI" id="CHEBI:29035"/>
        <label>1</label>
    </ligand>
</feature>
<dbReference type="PANTHER" id="PTHR43782">
    <property type="entry name" value="ARGINASE"/>
    <property type="match status" value="1"/>
</dbReference>
<evidence type="ECO:0000256" key="7">
    <source>
        <dbReference type="ARBA" id="ARBA00023211"/>
    </source>
</evidence>
<evidence type="ECO:0000256" key="5">
    <source>
        <dbReference type="ARBA" id="ARBA00022723"/>
    </source>
</evidence>
<comment type="pathway">
    <text evidence="1">Nitrogen metabolism; urea cycle; L-ornithine and urea from L-arginine: step 1/1.</text>
</comment>
<feature type="binding site" evidence="10">
    <location>
        <position position="101"/>
    </location>
    <ligand>
        <name>Mn(2+)</name>
        <dbReference type="ChEBI" id="CHEBI:29035"/>
        <label>1</label>
    </ligand>
</feature>
<dbReference type="NCBIfam" id="TIGR01229">
    <property type="entry name" value="rocF_arginase"/>
    <property type="match status" value="1"/>
</dbReference>
<evidence type="ECO:0000256" key="12">
    <source>
        <dbReference type="RuleBase" id="RU361159"/>
    </source>
</evidence>
<dbReference type="PRINTS" id="PR00116">
    <property type="entry name" value="ARGINASE"/>
</dbReference>
<dbReference type="SUPFAM" id="SSF52768">
    <property type="entry name" value="Arginase/deacetylase"/>
    <property type="match status" value="1"/>
</dbReference>
<dbReference type="Gene3D" id="3.40.800.10">
    <property type="entry name" value="Ureohydrolase domain"/>
    <property type="match status" value="1"/>
</dbReference>
<dbReference type="GO" id="GO:0006525">
    <property type="term" value="P:arginine metabolic process"/>
    <property type="evidence" value="ECO:0007669"/>
    <property type="project" value="UniProtKB-KW"/>
</dbReference>
<evidence type="ECO:0000313" key="14">
    <source>
        <dbReference type="Proteomes" id="UP000316921"/>
    </source>
</evidence>
<dbReference type="GO" id="GO:0005737">
    <property type="term" value="C:cytoplasm"/>
    <property type="evidence" value="ECO:0007669"/>
    <property type="project" value="TreeGrafter"/>
</dbReference>
<protein>
    <recommendedName>
        <fullName evidence="3 9">Arginase</fullName>
        <ecNumber evidence="2 9">3.5.3.1</ecNumber>
    </recommendedName>
</protein>
<dbReference type="CDD" id="cd09989">
    <property type="entry name" value="Arginase"/>
    <property type="match status" value="1"/>
</dbReference>
<evidence type="ECO:0000256" key="10">
    <source>
        <dbReference type="PIRSR" id="PIRSR036979-1"/>
    </source>
</evidence>
<feature type="binding site" evidence="10">
    <location>
        <position position="128"/>
    </location>
    <ligand>
        <name>Mn(2+)</name>
        <dbReference type="ChEBI" id="CHEBI:29035"/>
        <label>1</label>
    </ligand>
</feature>
<feature type="binding site" evidence="10">
    <location>
        <position position="232"/>
    </location>
    <ligand>
        <name>Mn(2+)</name>
        <dbReference type="ChEBI" id="CHEBI:29035"/>
        <label>2</label>
    </ligand>
</feature>
<keyword evidence="4 12" id="KW-0056">Arginine metabolism</keyword>
<feature type="binding site" evidence="10">
    <location>
        <position position="130"/>
    </location>
    <ligand>
        <name>Mn(2+)</name>
        <dbReference type="ChEBI" id="CHEBI:29035"/>
        <label>1</label>
    </ligand>
</feature>
<dbReference type="AlphaFoldDB" id="A0A518BJZ9"/>
<evidence type="ECO:0000256" key="8">
    <source>
        <dbReference type="ARBA" id="ARBA00047391"/>
    </source>
</evidence>
<comment type="catalytic activity">
    <reaction evidence="8 12">
        <text>L-arginine + H2O = urea + L-ornithine</text>
        <dbReference type="Rhea" id="RHEA:20569"/>
        <dbReference type="ChEBI" id="CHEBI:15377"/>
        <dbReference type="ChEBI" id="CHEBI:16199"/>
        <dbReference type="ChEBI" id="CHEBI:32682"/>
        <dbReference type="ChEBI" id="CHEBI:46911"/>
        <dbReference type="EC" id="3.5.3.1"/>
    </reaction>
</comment>
<dbReference type="InterPro" id="IPR006035">
    <property type="entry name" value="Ureohydrolase"/>
</dbReference>
<name>A0A518BJZ9_9BACT</name>
<dbReference type="InterPro" id="IPR023696">
    <property type="entry name" value="Ureohydrolase_dom_sf"/>
</dbReference>
<organism evidence="13 14">
    <name type="scientific">Engelhardtia mirabilis</name>
    <dbReference type="NCBI Taxonomy" id="2528011"/>
    <lineage>
        <taxon>Bacteria</taxon>
        <taxon>Pseudomonadati</taxon>
        <taxon>Planctomycetota</taxon>
        <taxon>Planctomycetia</taxon>
        <taxon>Planctomycetia incertae sedis</taxon>
        <taxon>Engelhardtia</taxon>
    </lineage>
</organism>
<keyword evidence="5 10" id="KW-0479">Metal-binding</keyword>
<evidence type="ECO:0000256" key="9">
    <source>
        <dbReference type="NCBIfam" id="TIGR01229"/>
    </source>
</evidence>
<dbReference type="EC" id="3.5.3.1" evidence="2 9"/>
<dbReference type="FunFam" id="3.40.800.10:FF:000012">
    <property type="entry name" value="Arginase"/>
    <property type="match status" value="1"/>
</dbReference>